<gene>
    <name evidence="4" type="ORF">OVA965_LOCUS885</name>
    <name evidence="5" type="ORF">TMI583_LOCUS911</name>
</gene>
<dbReference type="AlphaFoldDB" id="A0A8S2CL39"/>
<dbReference type="Proteomes" id="UP000682733">
    <property type="component" value="Unassembled WGS sequence"/>
</dbReference>
<reference evidence="4" key="1">
    <citation type="submission" date="2021-02" db="EMBL/GenBank/DDBJ databases">
        <authorList>
            <person name="Nowell W R."/>
        </authorList>
    </citation>
    <scope>NUCLEOTIDE SEQUENCE</scope>
</reference>
<evidence type="ECO:0000259" key="3">
    <source>
        <dbReference type="Pfam" id="PF01826"/>
    </source>
</evidence>
<feature type="domain" description="TIL" evidence="3">
    <location>
        <begin position="830"/>
        <end position="886"/>
    </location>
</feature>
<protein>
    <recommendedName>
        <fullName evidence="3">TIL domain-containing protein</fullName>
    </recommendedName>
</protein>
<dbReference type="PRINTS" id="PR01705">
    <property type="entry name" value="TSP1REPEAT"/>
</dbReference>
<dbReference type="InterPro" id="IPR036383">
    <property type="entry name" value="TSP1_rpt_sf"/>
</dbReference>
<comment type="caution">
    <text evidence="4">The sequence shown here is derived from an EMBL/GenBank/DDBJ whole genome shotgun (WGS) entry which is preliminary data.</text>
</comment>
<dbReference type="Gene3D" id="2.20.100.10">
    <property type="entry name" value="Thrombospondin type-1 (TSP1) repeat"/>
    <property type="match status" value="6"/>
</dbReference>
<dbReference type="PROSITE" id="PS50092">
    <property type="entry name" value="TSP1"/>
    <property type="match status" value="6"/>
</dbReference>
<accession>A0A8S2CL39</accession>
<organism evidence="4 6">
    <name type="scientific">Didymodactylos carnosus</name>
    <dbReference type="NCBI Taxonomy" id="1234261"/>
    <lineage>
        <taxon>Eukaryota</taxon>
        <taxon>Metazoa</taxon>
        <taxon>Spiralia</taxon>
        <taxon>Gnathifera</taxon>
        <taxon>Rotifera</taxon>
        <taxon>Eurotatoria</taxon>
        <taxon>Bdelloidea</taxon>
        <taxon>Philodinida</taxon>
        <taxon>Philodinidae</taxon>
        <taxon>Didymodactylos</taxon>
    </lineage>
</organism>
<dbReference type="InterPro" id="IPR002919">
    <property type="entry name" value="TIL_dom"/>
</dbReference>
<dbReference type="FunFam" id="2.20.100.10:FF:000001">
    <property type="entry name" value="semaphorin-5A isoform X1"/>
    <property type="match status" value="1"/>
</dbReference>
<dbReference type="Pfam" id="PF00090">
    <property type="entry name" value="TSP_1"/>
    <property type="match status" value="5"/>
</dbReference>
<dbReference type="EMBL" id="CAJOBA010000146">
    <property type="protein sequence ID" value="CAF3508400.1"/>
    <property type="molecule type" value="Genomic_DNA"/>
</dbReference>
<dbReference type="InterPro" id="IPR052065">
    <property type="entry name" value="Compl_asym_regulator"/>
</dbReference>
<dbReference type="Proteomes" id="UP000677228">
    <property type="component" value="Unassembled WGS sequence"/>
</dbReference>
<dbReference type="InterPro" id="IPR000884">
    <property type="entry name" value="TSP1_rpt"/>
</dbReference>
<dbReference type="Gene3D" id="2.10.25.10">
    <property type="entry name" value="Laminin"/>
    <property type="match status" value="1"/>
</dbReference>
<evidence type="ECO:0000313" key="6">
    <source>
        <dbReference type="Proteomes" id="UP000677228"/>
    </source>
</evidence>
<dbReference type="InterPro" id="IPR036084">
    <property type="entry name" value="Ser_inhib-like_sf"/>
</dbReference>
<dbReference type="CDD" id="cd19941">
    <property type="entry name" value="TIL"/>
    <property type="match status" value="1"/>
</dbReference>
<dbReference type="SMART" id="SM00209">
    <property type="entry name" value="TSP1"/>
    <property type="match status" value="6"/>
</dbReference>
<dbReference type="Pfam" id="PF01826">
    <property type="entry name" value="TIL"/>
    <property type="match status" value="1"/>
</dbReference>
<dbReference type="SUPFAM" id="SSF82895">
    <property type="entry name" value="TSP-1 type 1 repeat"/>
    <property type="match status" value="5"/>
</dbReference>
<evidence type="ECO:0000313" key="4">
    <source>
        <dbReference type="EMBL" id="CAF0732185.1"/>
    </source>
</evidence>
<proteinExistence type="predicted"/>
<name>A0A8S2CL39_9BILA</name>
<keyword evidence="1" id="KW-0677">Repeat</keyword>
<evidence type="ECO:0000256" key="2">
    <source>
        <dbReference type="ARBA" id="ARBA00023157"/>
    </source>
</evidence>
<evidence type="ECO:0000256" key="1">
    <source>
        <dbReference type="ARBA" id="ARBA00022737"/>
    </source>
</evidence>
<evidence type="ECO:0000313" key="5">
    <source>
        <dbReference type="EMBL" id="CAF3508400.1"/>
    </source>
</evidence>
<keyword evidence="2" id="KW-1015">Disulfide bond</keyword>
<dbReference type="PANTHER" id="PTHR22906">
    <property type="entry name" value="PROPERDIN"/>
    <property type="match status" value="1"/>
</dbReference>
<sequence>MGKLAGSSVASGMTSGATHTGTIYSGTTHTERTHAETIGFTGTSSVTECYFEDLFFHPNLIQSVEIQPGGIISPDVLRDDKPGLSFSETRYPVLLIKLNVFEVSYIKLISVSSKNGESNVNQIECLFYDEKGSEIKNALGNLWIVQTSPTVTTIEQLVPPGPIGGIALKIANTTDGSYPHNVSVSIIGCVRPVNGLTTASSLVSPSLTTHALITGTEPRVCVKVQAMNPNIGVVDDIYSSPFVQHIEQIVPGRSGINFPEGAAHYSVRIVFQRVGKMFFLQIPPESHSNVLQLAVDFYNSHNQSIKTITSPANRPQLDNNLQVEDVLSIVIHFFDTTDNKSPKNVTLDVIGCFYEIVPFTTTHRSTAVTVKPCLITDGMSDVQLIPNQNIVSGTNVVIGSLVRPNGAGYTPASISDSIIVRLTNDHSQIPVGEIIIKAENFFSVIINIKTLNNTNEWKKFARMIKPDTVFDNLYATDIQFVFSEGTKYINIQIIGCFPPGNVPTTAVTPSSTMTITTPRNTLSTSPMTSKTPCLVSTWSNWTTCSPECKPERTQYRSRTVINGTSCSEPLDDSRPCGDISCRICTLTLEQYIKTIKKNPPSNDIVGYMINSTTAQKTNIEVRIGDVVDRSGVIYINNCTDLICDATGLKKVGVPCQEECRYYPWSDWTVCDAQCGQMGNRTRTKKIVSYDNALCANVTLEIMPCVGHPCTCVQGFNCTCNLTEWVQWSTCSQTCGGGQRERTRERQTINAPDCTPTNLREVQPCNIDCCKVDGAFSPWTDWSPCSKSCDYGIQERTRKCNNPKPSCKGLPCEGCTHEKKPCSVYPCEANCTNGKVWNPCSNDCDKTCDTLACNQQCRKPEKCLPGCVCPDNQVLGPNGQCVDKADCPCKTENGTLVNGESDIRDSCTTWACKNGCLKKTDHNCTKCEWSPWSPFTDCSDTCNGTQTRYRTYDGVNCNKQTQENLRNCSSNCTVVCHSQNGTVYQVGDQVDETVCNRSICRENGHIEHIPIPGSRRDGRWNLWSPWSECSQTCNGTRQRYRLCSSPTPECDGIQCKKLSHTKTKHVTAINGTRILREREQEACGKLCYASTTVSPQYTTTPHIECYMPGGNLTKIPSNTVFTNPDNECEVCICTRGTVHCTSTCSDNEQTCLEKQKKDQDYRYTWIPATAGQCCGVCNKTQIESKCRVETLPDEYVQAGNCTSIAKIGREECAGGCDSKASNQLQLGNVLYE</sequence>
<dbReference type="PANTHER" id="PTHR22906:SF21">
    <property type="entry name" value="SEMA DOMAIN-CONTAINING PROTEIN"/>
    <property type="match status" value="1"/>
</dbReference>
<dbReference type="SUPFAM" id="SSF57567">
    <property type="entry name" value="Serine protease inhibitors"/>
    <property type="match status" value="1"/>
</dbReference>
<dbReference type="EMBL" id="CAJNOK010000142">
    <property type="protein sequence ID" value="CAF0732185.1"/>
    <property type="molecule type" value="Genomic_DNA"/>
</dbReference>